<reference evidence="2 3" key="1">
    <citation type="submission" date="2024-08" db="EMBL/GenBank/DDBJ databases">
        <title>Two novel Cytobacillus novel species.</title>
        <authorList>
            <person name="Liu G."/>
        </authorList>
    </citation>
    <scope>NUCLEOTIDE SEQUENCE [LARGE SCALE GENOMIC DNA]</scope>
    <source>
        <strain evidence="2 3">FJAT-53684</strain>
    </source>
</reference>
<accession>A0ABW6JY05</accession>
<feature type="transmembrane region" description="Helical" evidence="1">
    <location>
        <begin position="120"/>
        <end position="144"/>
    </location>
</feature>
<proteinExistence type="predicted"/>
<comment type="caution">
    <text evidence="2">The sequence shown here is derived from an EMBL/GenBank/DDBJ whole genome shotgun (WGS) entry which is preliminary data.</text>
</comment>
<feature type="transmembrane region" description="Helical" evidence="1">
    <location>
        <begin position="72"/>
        <end position="93"/>
    </location>
</feature>
<evidence type="ECO:0000256" key="1">
    <source>
        <dbReference type="SAM" id="Phobius"/>
    </source>
</evidence>
<organism evidence="2 3">
    <name type="scientific">Cytobacillus mangrovibacter</name>
    <dbReference type="NCBI Taxonomy" id="3299024"/>
    <lineage>
        <taxon>Bacteria</taxon>
        <taxon>Bacillati</taxon>
        <taxon>Bacillota</taxon>
        <taxon>Bacilli</taxon>
        <taxon>Bacillales</taxon>
        <taxon>Bacillaceae</taxon>
        <taxon>Cytobacillus</taxon>
    </lineage>
</organism>
<dbReference type="RefSeq" id="WP_389219285.1">
    <property type="nucleotide sequence ID" value="NZ_JBIACJ010000005.1"/>
</dbReference>
<sequence>MNKLIVSFSVERKKFFRSKIPFITACALLLVPFIGGLFMFILKDPVFAQKVGIISAKAQIAGTADWPSYFGLLAQAISIGGLLVFGFITSWMFGREYSDRTIKDLLALPISRNTIVLSKFLVIVLWCFLLSIIVFIIGLIVGAWVDIPGYSKETLIHGLTTYFVCSILTILLSAPVSLFASIGRGYLSPLGFVLFTMVLAQIIAATGYGQYFPWAVPALLNGVAGNENIELINIAVFIVLFTSFIGFLGTLCWWKYADHH</sequence>
<dbReference type="PANTHER" id="PTHR37305">
    <property type="entry name" value="INTEGRAL MEMBRANE PROTEIN-RELATED"/>
    <property type="match status" value="1"/>
</dbReference>
<keyword evidence="1" id="KW-0812">Transmembrane</keyword>
<keyword evidence="1" id="KW-1133">Transmembrane helix</keyword>
<dbReference type="EMBL" id="JBIACJ010000005">
    <property type="protein sequence ID" value="MFE8696793.1"/>
    <property type="molecule type" value="Genomic_DNA"/>
</dbReference>
<dbReference type="PANTHER" id="PTHR37305:SF1">
    <property type="entry name" value="MEMBRANE PROTEIN"/>
    <property type="match status" value="1"/>
</dbReference>
<protein>
    <submittedName>
        <fullName evidence="2">ABC transporter permease</fullName>
    </submittedName>
</protein>
<keyword evidence="1" id="KW-0472">Membrane</keyword>
<evidence type="ECO:0000313" key="2">
    <source>
        <dbReference type="EMBL" id="MFE8696793.1"/>
    </source>
</evidence>
<keyword evidence="3" id="KW-1185">Reference proteome</keyword>
<evidence type="ECO:0000313" key="3">
    <source>
        <dbReference type="Proteomes" id="UP001601058"/>
    </source>
</evidence>
<dbReference type="Proteomes" id="UP001601058">
    <property type="component" value="Unassembled WGS sequence"/>
</dbReference>
<feature type="transmembrane region" description="Helical" evidence="1">
    <location>
        <begin position="20"/>
        <end position="42"/>
    </location>
</feature>
<name>A0ABW6JY05_9BACI</name>
<gene>
    <name evidence="2" type="ORF">ACFYKT_10645</name>
</gene>
<feature type="transmembrane region" description="Helical" evidence="1">
    <location>
        <begin position="231"/>
        <end position="254"/>
    </location>
</feature>
<dbReference type="Pfam" id="PF12730">
    <property type="entry name" value="ABC2_membrane_4"/>
    <property type="match status" value="1"/>
</dbReference>
<feature type="transmembrane region" description="Helical" evidence="1">
    <location>
        <begin position="156"/>
        <end position="180"/>
    </location>
</feature>
<feature type="transmembrane region" description="Helical" evidence="1">
    <location>
        <begin position="192"/>
        <end position="211"/>
    </location>
</feature>